<gene>
    <name evidence="3" type="ORF">FRX31_004715</name>
</gene>
<feature type="domain" description="Reverse transcriptase zinc-binding" evidence="2">
    <location>
        <begin position="207"/>
        <end position="299"/>
    </location>
</feature>
<name>A0A7J6X9U6_THATH</name>
<dbReference type="SUPFAM" id="SSF53098">
    <property type="entry name" value="Ribonuclease H-like"/>
    <property type="match status" value="1"/>
</dbReference>
<dbReference type="InterPro" id="IPR012337">
    <property type="entry name" value="RNaseH-like_sf"/>
</dbReference>
<sequence>MQTQLFHISDCDSIDRLSRRFWWSSNSDRKVPLLSWDSICKKKSVGGLGFKKSHLQNIALLSKIYWRILISPNEFWVETLKQKYFRNVSFLNSKASTSSSKFWKNLIKVKNRVSQNFCLRVGRGNSICIWTDPWVPDLPYRRPVGPPPHGAPFLVSDLINNVTFSWNHDLLCSLFQPVEVDAILRVNLSRSLLTDNWVWLPEKNGRFTVRSAYNCLSAENVLQTQTQVSNKSLWSTIWKLRVPHRIKLFAWKCIRNCLPTKSNLHFRNITKNDLCPMCLMHSETLSHCLFTCPLISPIWFASNLGIRFMGWDTTYSCLDIVNHFQNKTDFSDFLASLSSIAYFIWMHRNNVVFNHINPNPSFQHVLISAQRSILHHKTSEILDANTIPPCPALPNHVKHSLYLLITDGSYDEQKQIGGCGFLFGKYSQLPIFAGSNQHSSASDEEAEGIAILQGLNCATSEGVENVLVFCDCQVWVNALQYTTNDLSWELLGRLQDIKTLNFMAEAAAASQNQAGGPVEGTVQFMEPIMGTRKG</sequence>
<dbReference type="PANTHER" id="PTHR33116">
    <property type="entry name" value="REVERSE TRANSCRIPTASE ZINC-BINDING DOMAIN-CONTAINING PROTEIN-RELATED-RELATED"/>
    <property type="match status" value="1"/>
</dbReference>
<dbReference type="GO" id="GO:0003676">
    <property type="term" value="F:nucleic acid binding"/>
    <property type="evidence" value="ECO:0007669"/>
    <property type="project" value="InterPro"/>
</dbReference>
<dbReference type="Pfam" id="PF13456">
    <property type="entry name" value="RVT_3"/>
    <property type="match status" value="1"/>
</dbReference>
<evidence type="ECO:0000313" key="3">
    <source>
        <dbReference type="EMBL" id="KAF5205698.1"/>
    </source>
</evidence>
<dbReference type="InterPro" id="IPR026960">
    <property type="entry name" value="RVT-Znf"/>
</dbReference>
<protein>
    <submittedName>
        <fullName evidence="3">Reverse transcriptase zinc-binding domain</fullName>
    </submittedName>
</protein>
<dbReference type="InterPro" id="IPR036397">
    <property type="entry name" value="RNaseH_sf"/>
</dbReference>
<dbReference type="EMBL" id="JABWDY010003750">
    <property type="protein sequence ID" value="KAF5205698.1"/>
    <property type="molecule type" value="Genomic_DNA"/>
</dbReference>
<keyword evidence="4" id="KW-1185">Reference proteome</keyword>
<dbReference type="GO" id="GO:0004523">
    <property type="term" value="F:RNA-DNA hybrid ribonuclease activity"/>
    <property type="evidence" value="ECO:0007669"/>
    <property type="project" value="InterPro"/>
</dbReference>
<dbReference type="AlphaFoldDB" id="A0A7J6X9U6"/>
<organism evidence="3 4">
    <name type="scientific">Thalictrum thalictroides</name>
    <name type="common">Rue-anemone</name>
    <name type="synonym">Anemone thalictroides</name>
    <dbReference type="NCBI Taxonomy" id="46969"/>
    <lineage>
        <taxon>Eukaryota</taxon>
        <taxon>Viridiplantae</taxon>
        <taxon>Streptophyta</taxon>
        <taxon>Embryophyta</taxon>
        <taxon>Tracheophyta</taxon>
        <taxon>Spermatophyta</taxon>
        <taxon>Magnoliopsida</taxon>
        <taxon>Ranunculales</taxon>
        <taxon>Ranunculaceae</taxon>
        <taxon>Thalictroideae</taxon>
        <taxon>Thalictrum</taxon>
    </lineage>
</organism>
<feature type="domain" description="RNase H type-1" evidence="1">
    <location>
        <begin position="406"/>
        <end position="483"/>
    </location>
</feature>
<dbReference type="InterPro" id="IPR002156">
    <property type="entry name" value="RNaseH_domain"/>
</dbReference>
<keyword evidence="3" id="KW-0695">RNA-directed DNA polymerase</keyword>
<evidence type="ECO:0000313" key="4">
    <source>
        <dbReference type="Proteomes" id="UP000554482"/>
    </source>
</evidence>
<keyword evidence="3" id="KW-0808">Transferase</keyword>
<evidence type="ECO:0000259" key="2">
    <source>
        <dbReference type="Pfam" id="PF13966"/>
    </source>
</evidence>
<dbReference type="Gene3D" id="3.30.420.10">
    <property type="entry name" value="Ribonuclease H-like superfamily/Ribonuclease H"/>
    <property type="match status" value="1"/>
</dbReference>
<reference evidence="3 4" key="1">
    <citation type="submission" date="2020-06" db="EMBL/GenBank/DDBJ databases">
        <title>Transcriptomic and genomic resources for Thalictrum thalictroides and T. hernandezii: Facilitating candidate gene discovery in an emerging model plant lineage.</title>
        <authorList>
            <person name="Arias T."/>
            <person name="Riano-Pachon D.M."/>
            <person name="Di Stilio V.S."/>
        </authorList>
    </citation>
    <scope>NUCLEOTIDE SEQUENCE [LARGE SCALE GENOMIC DNA]</scope>
    <source>
        <strain evidence="4">cv. WT478/WT964</strain>
        <tissue evidence="3">Leaves</tissue>
    </source>
</reference>
<dbReference type="OrthoDB" id="1735862at2759"/>
<dbReference type="PANTHER" id="PTHR33116:SF86">
    <property type="entry name" value="REVERSE TRANSCRIPTASE DOMAIN-CONTAINING PROTEIN"/>
    <property type="match status" value="1"/>
</dbReference>
<proteinExistence type="predicted"/>
<evidence type="ECO:0000259" key="1">
    <source>
        <dbReference type="Pfam" id="PF13456"/>
    </source>
</evidence>
<keyword evidence="3" id="KW-0548">Nucleotidyltransferase</keyword>
<dbReference type="Proteomes" id="UP000554482">
    <property type="component" value="Unassembled WGS sequence"/>
</dbReference>
<dbReference type="Pfam" id="PF13966">
    <property type="entry name" value="zf-RVT"/>
    <property type="match status" value="1"/>
</dbReference>
<accession>A0A7J6X9U6</accession>
<comment type="caution">
    <text evidence="3">The sequence shown here is derived from an EMBL/GenBank/DDBJ whole genome shotgun (WGS) entry which is preliminary data.</text>
</comment>
<dbReference type="GO" id="GO:0003964">
    <property type="term" value="F:RNA-directed DNA polymerase activity"/>
    <property type="evidence" value="ECO:0007669"/>
    <property type="project" value="UniProtKB-KW"/>
</dbReference>